<feature type="transmembrane region" description="Helical" evidence="8">
    <location>
        <begin position="60"/>
        <end position="83"/>
    </location>
</feature>
<comment type="subcellular location">
    <subcellularLocation>
        <location evidence="1">Cell membrane</location>
        <topology evidence="1">Multi-pass membrane protein</topology>
    </subcellularLocation>
</comment>
<evidence type="ECO:0000313" key="9">
    <source>
        <dbReference type="EMBL" id="MFC3143015.1"/>
    </source>
</evidence>
<evidence type="ECO:0000256" key="8">
    <source>
        <dbReference type="SAM" id="Phobius"/>
    </source>
</evidence>
<keyword evidence="7 8" id="KW-0472">Membrane</keyword>
<sequence>MLLITIWPIFALICLGFVLSRRDFPSGPFWPAAERLNYFVLFPALLVSSLADAPVRDPDLLRFGGAAAVTILLAAMLLTFARLVRPVTPARFGPMLQGVVRFNTYLSLALIAILTGDAGVERAAVYLAICVPLVNVLSILALSGSGASRSPMRLVRTVLANPLILACLAGFALALGGIGLPLGSGDLLRLLGQASLPLGLLCVGAALNPAALRQDMAPLSLVGGARLLAMPALAAATGHTFGLSGIEIAVLVIFSAVPTAPTSYVLTRQMGGDGALMAGIVTSQTLAALATIPLVLLLFAGL</sequence>
<feature type="transmembrane region" description="Helical" evidence="8">
    <location>
        <begin position="163"/>
        <end position="182"/>
    </location>
</feature>
<dbReference type="InterPro" id="IPR004776">
    <property type="entry name" value="Mem_transp_PIN-like"/>
</dbReference>
<gene>
    <name evidence="9" type="ORF">ACFOGP_09865</name>
</gene>
<dbReference type="Pfam" id="PF03547">
    <property type="entry name" value="Mem_trans"/>
    <property type="match status" value="1"/>
</dbReference>
<evidence type="ECO:0000256" key="1">
    <source>
        <dbReference type="ARBA" id="ARBA00004651"/>
    </source>
</evidence>
<protein>
    <submittedName>
        <fullName evidence="9">AEC family transporter</fullName>
    </submittedName>
</protein>
<name>A0ABV7GSN4_9RHOB</name>
<dbReference type="PANTHER" id="PTHR36838">
    <property type="entry name" value="AUXIN EFFLUX CARRIER FAMILY PROTEIN"/>
    <property type="match status" value="1"/>
</dbReference>
<evidence type="ECO:0000313" key="10">
    <source>
        <dbReference type="Proteomes" id="UP001595632"/>
    </source>
</evidence>
<keyword evidence="4" id="KW-1003">Cell membrane</keyword>
<dbReference type="Gene3D" id="1.20.1530.20">
    <property type="match status" value="1"/>
</dbReference>
<feature type="transmembrane region" description="Helical" evidence="8">
    <location>
        <begin position="95"/>
        <end position="116"/>
    </location>
</feature>
<dbReference type="PANTHER" id="PTHR36838:SF4">
    <property type="entry name" value="AUXIN EFFLUX CARRIER FAMILY PROTEIN"/>
    <property type="match status" value="1"/>
</dbReference>
<dbReference type="InterPro" id="IPR038770">
    <property type="entry name" value="Na+/solute_symporter_sf"/>
</dbReference>
<accession>A0ABV7GSN4</accession>
<keyword evidence="10" id="KW-1185">Reference proteome</keyword>
<feature type="transmembrane region" description="Helical" evidence="8">
    <location>
        <begin position="123"/>
        <end position="143"/>
    </location>
</feature>
<evidence type="ECO:0000256" key="3">
    <source>
        <dbReference type="ARBA" id="ARBA00022448"/>
    </source>
</evidence>
<dbReference type="EMBL" id="JBHRTB010000010">
    <property type="protein sequence ID" value="MFC3143015.1"/>
    <property type="molecule type" value="Genomic_DNA"/>
</dbReference>
<feature type="transmembrane region" description="Helical" evidence="8">
    <location>
        <begin position="275"/>
        <end position="300"/>
    </location>
</feature>
<dbReference type="RefSeq" id="WP_275632994.1">
    <property type="nucleotide sequence ID" value="NZ_JARGYD010000004.1"/>
</dbReference>
<evidence type="ECO:0000256" key="7">
    <source>
        <dbReference type="ARBA" id="ARBA00023136"/>
    </source>
</evidence>
<keyword evidence="3" id="KW-0813">Transport</keyword>
<keyword evidence="6 8" id="KW-1133">Transmembrane helix</keyword>
<organism evidence="9 10">
    <name type="scientific">Psychromarinibacter halotolerans</name>
    <dbReference type="NCBI Taxonomy" id="1775175"/>
    <lineage>
        <taxon>Bacteria</taxon>
        <taxon>Pseudomonadati</taxon>
        <taxon>Pseudomonadota</taxon>
        <taxon>Alphaproteobacteria</taxon>
        <taxon>Rhodobacterales</taxon>
        <taxon>Paracoccaceae</taxon>
        <taxon>Psychromarinibacter</taxon>
    </lineage>
</organism>
<evidence type="ECO:0000256" key="4">
    <source>
        <dbReference type="ARBA" id="ARBA00022475"/>
    </source>
</evidence>
<comment type="similarity">
    <text evidence="2">Belongs to the auxin efflux carrier (TC 2.A.69) family.</text>
</comment>
<dbReference type="Proteomes" id="UP001595632">
    <property type="component" value="Unassembled WGS sequence"/>
</dbReference>
<comment type="caution">
    <text evidence="9">The sequence shown here is derived from an EMBL/GenBank/DDBJ whole genome shotgun (WGS) entry which is preliminary data.</text>
</comment>
<reference evidence="10" key="1">
    <citation type="journal article" date="2019" name="Int. J. Syst. Evol. Microbiol.">
        <title>The Global Catalogue of Microorganisms (GCM) 10K type strain sequencing project: providing services to taxonomists for standard genome sequencing and annotation.</title>
        <authorList>
            <consortium name="The Broad Institute Genomics Platform"/>
            <consortium name="The Broad Institute Genome Sequencing Center for Infectious Disease"/>
            <person name="Wu L."/>
            <person name="Ma J."/>
        </authorList>
    </citation>
    <scope>NUCLEOTIDE SEQUENCE [LARGE SCALE GENOMIC DNA]</scope>
    <source>
        <strain evidence="10">KCTC 52366</strain>
    </source>
</reference>
<feature type="transmembrane region" description="Helical" evidence="8">
    <location>
        <begin position="194"/>
        <end position="212"/>
    </location>
</feature>
<keyword evidence="5 8" id="KW-0812">Transmembrane</keyword>
<evidence type="ECO:0000256" key="2">
    <source>
        <dbReference type="ARBA" id="ARBA00010145"/>
    </source>
</evidence>
<proteinExistence type="inferred from homology"/>
<evidence type="ECO:0000256" key="6">
    <source>
        <dbReference type="ARBA" id="ARBA00022989"/>
    </source>
</evidence>
<evidence type="ECO:0000256" key="5">
    <source>
        <dbReference type="ARBA" id="ARBA00022692"/>
    </source>
</evidence>